<evidence type="ECO:0000313" key="3">
    <source>
        <dbReference type="Proteomes" id="UP000284824"/>
    </source>
</evidence>
<protein>
    <submittedName>
        <fullName evidence="2">Uncharacterized protein</fullName>
    </submittedName>
</protein>
<comment type="caution">
    <text evidence="2">The sequence shown here is derived from an EMBL/GenBank/DDBJ whole genome shotgun (WGS) entry which is preliminary data.</text>
</comment>
<dbReference type="EMBL" id="SAUN01000001">
    <property type="protein sequence ID" value="RVX43905.1"/>
    <property type="molecule type" value="Genomic_DNA"/>
</dbReference>
<evidence type="ECO:0000256" key="1">
    <source>
        <dbReference type="SAM" id="MobiDB-lite"/>
    </source>
</evidence>
<accession>A0A438MED3</accession>
<dbReference type="AlphaFoldDB" id="A0A438MED3"/>
<name>A0A438MED3_9ACTN</name>
<evidence type="ECO:0000313" key="2">
    <source>
        <dbReference type="EMBL" id="RVX43905.1"/>
    </source>
</evidence>
<organism evidence="2 3">
    <name type="scientific">Nonomuraea polychroma</name>
    <dbReference type="NCBI Taxonomy" id="46176"/>
    <lineage>
        <taxon>Bacteria</taxon>
        <taxon>Bacillati</taxon>
        <taxon>Actinomycetota</taxon>
        <taxon>Actinomycetes</taxon>
        <taxon>Streptosporangiales</taxon>
        <taxon>Streptosporangiaceae</taxon>
        <taxon>Nonomuraea</taxon>
    </lineage>
</organism>
<gene>
    <name evidence="2" type="ORF">EDD27_6614</name>
</gene>
<proteinExistence type="predicted"/>
<sequence>MGQQSGVGAALEPYQNTAGVLGRGQGLGEGSELRRDLPVGPGEVVFEADR</sequence>
<keyword evidence="3" id="KW-1185">Reference proteome</keyword>
<dbReference type="Proteomes" id="UP000284824">
    <property type="component" value="Unassembled WGS sequence"/>
</dbReference>
<reference evidence="2 3" key="1">
    <citation type="submission" date="2019-01" db="EMBL/GenBank/DDBJ databases">
        <title>Sequencing the genomes of 1000 actinobacteria strains.</title>
        <authorList>
            <person name="Klenk H.-P."/>
        </authorList>
    </citation>
    <scope>NUCLEOTIDE SEQUENCE [LARGE SCALE GENOMIC DNA]</scope>
    <source>
        <strain evidence="2 3">DSM 43925</strain>
    </source>
</reference>
<feature type="region of interest" description="Disordered" evidence="1">
    <location>
        <begin position="1"/>
        <end position="50"/>
    </location>
</feature>